<feature type="transmembrane region" description="Helical" evidence="1">
    <location>
        <begin position="101"/>
        <end position="119"/>
    </location>
</feature>
<reference evidence="2" key="1">
    <citation type="submission" date="2020-10" db="EMBL/GenBank/DDBJ databases">
        <title>ChiBAC.</title>
        <authorList>
            <person name="Zenner C."/>
            <person name="Hitch T.C.A."/>
            <person name="Clavel T."/>
        </authorList>
    </citation>
    <scope>NUCLEOTIDE SEQUENCE</scope>
    <source>
        <strain evidence="2">DSM 107454</strain>
    </source>
</reference>
<dbReference type="AlphaFoldDB" id="A0A9D5M4N4"/>
<name>A0A9D5M4N4_9FIRM</name>
<feature type="transmembrane region" description="Helical" evidence="1">
    <location>
        <begin position="6"/>
        <end position="26"/>
    </location>
</feature>
<dbReference type="EMBL" id="JADCKB010000005">
    <property type="protein sequence ID" value="MBE5039484.1"/>
    <property type="molecule type" value="Genomic_DNA"/>
</dbReference>
<comment type="caution">
    <text evidence="2">The sequence shown here is derived from an EMBL/GenBank/DDBJ whole genome shotgun (WGS) entry which is preliminary data.</text>
</comment>
<keyword evidence="1" id="KW-1133">Transmembrane helix</keyword>
<feature type="transmembrane region" description="Helical" evidence="1">
    <location>
        <begin position="245"/>
        <end position="262"/>
    </location>
</feature>
<proteinExistence type="predicted"/>
<sequence length="301" mass="34478">MQNFICLMVFALLVSGAFFICGIQLPRKKNKISIAKAAVKDKKKAVDEKYAKLRLSEKIYVSVKNVAAMCGLRMNLFWLMVAAAVFVGFGLGKYLFQSNMLAFATAFVFLPVPYIILCVRSRWYKRNQDELLENAMNLITNSYLGCNDIITAVNENLNKLDIYRPFAEFVTDVTLIDSNIKRALRKLELKINNKYFSEWIDILVLSQEKSGDYRFILPAVVQSMNDAKRLQVEADTVMMRVWRDYFTAILLSFSIIPLLRWSNEAWFEILTTSAAGKILILLMLIMTLVSAFITLKINKPL</sequence>
<gene>
    <name evidence="2" type="ORF">INF28_03275</name>
</gene>
<evidence type="ECO:0000256" key="1">
    <source>
        <dbReference type="SAM" id="Phobius"/>
    </source>
</evidence>
<accession>A0A9D5M4N4</accession>
<protein>
    <recommendedName>
        <fullName evidence="4">Flp pilus assembly protein TadB</fullName>
    </recommendedName>
</protein>
<keyword evidence="3" id="KW-1185">Reference proteome</keyword>
<feature type="transmembrane region" description="Helical" evidence="1">
    <location>
        <begin position="76"/>
        <end position="95"/>
    </location>
</feature>
<evidence type="ECO:0000313" key="2">
    <source>
        <dbReference type="EMBL" id="MBE5039484.1"/>
    </source>
</evidence>
<evidence type="ECO:0008006" key="4">
    <source>
        <dbReference type="Google" id="ProtNLM"/>
    </source>
</evidence>
<keyword evidence="1" id="KW-0812">Transmembrane</keyword>
<feature type="transmembrane region" description="Helical" evidence="1">
    <location>
        <begin position="274"/>
        <end position="295"/>
    </location>
</feature>
<organism evidence="2 3">
    <name type="scientific">Ructibacterium gallinarum</name>
    <dbReference type="NCBI Taxonomy" id="2779355"/>
    <lineage>
        <taxon>Bacteria</taxon>
        <taxon>Bacillati</taxon>
        <taxon>Bacillota</taxon>
        <taxon>Clostridia</taxon>
        <taxon>Eubacteriales</taxon>
        <taxon>Oscillospiraceae</taxon>
        <taxon>Ructibacterium</taxon>
    </lineage>
</organism>
<evidence type="ECO:0000313" key="3">
    <source>
        <dbReference type="Proteomes" id="UP000806542"/>
    </source>
</evidence>
<keyword evidence="1" id="KW-0472">Membrane</keyword>
<dbReference type="Proteomes" id="UP000806542">
    <property type="component" value="Unassembled WGS sequence"/>
</dbReference>